<dbReference type="AlphaFoldDB" id="A0AAV5SYJ9"/>
<dbReference type="Gene3D" id="3.10.20.550">
    <property type="entry name" value="ASAP complex, SAP18 subunit"/>
    <property type="match status" value="1"/>
</dbReference>
<keyword evidence="2" id="KW-0678">Repressor</keyword>
<evidence type="ECO:0000256" key="1">
    <source>
        <dbReference type="ARBA" id="ARBA00009143"/>
    </source>
</evidence>
<proteinExistence type="inferred from homology"/>
<evidence type="ECO:0000313" key="8">
    <source>
        <dbReference type="Proteomes" id="UP001432027"/>
    </source>
</evidence>
<keyword evidence="8" id="KW-1185">Reference proteome</keyword>
<dbReference type="GO" id="GO:0003714">
    <property type="term" value="F:transcription corepressor activity"/>
    <property type="evidence" value="ECO:0007669"/>
    <property type="project" value="TreeGrafter"/>
</dbReference>
<name>A0AAV5SYJ9_9BILA</name>
<evidence type="ECO:0000256" key="5">
    <source>
        <dbReference type="ARBA" id="ARBA00030511"/>
    </source>
</evidence>
<evidence type="ECO:0000256" key="4">
    <source>
        <dbReference type="ARBA" id="ARBA00023163"/>
    </source>
</evidence>
<dbReference type="Proteomes" id="UP001432027">
    <property type="component" value="Unassembled WGS sequence"/>
</dbReference>
<evidence type="ECO:0000256" key="2">
    <source>
        <dbReference type="ARBA" id="ARBA00022491"/>
    </source>
</evidence>
<dbReference type="Pfam" id="PF06487">
    <property type="entry name" value="SAP18"/>
    <property type="match status" value="1"/>
</dbReference>
<dbReference type="FunFam" id="3.10.20.550:FF:000001">
    <property type="entry name" value="Histone deacetylase complex subunit SAP18"/>
    <property type="match status" value="1"/>
</dbReference>
<dbReference type="PANTHER" id="PTHR13082">
    <property type="entry name" value="SAP18"/>
    <property type="match status" value="1"/>
</dbReference>
<dbReference type="GO" id="GO:0005634">
    <property type="term" value="C:nucleus"/>
    <property type="evidence" value="ECO:0007669"/>
    <property type="project" value="TreeGrafter"/>
</dbReference>
<comment type="similarity">
    <text evidence="1">Belongs to the SAP18 family.</text>
</comment>
<dbReference type="InterPro" id="IPR010516">
    <property type="entry name" value="SAP18"/>
</dbReference>
<feature type="non-terminal residue" evidence="7">
    <location>
        <position position="1"/>
    </location>
</feature>
<sequence>SFKPLTMSSNVISQVTMQQEKAVDREKVCPLLLRIFCANARHNPSNDYSRGNTPANELQVYTWMDCTLRELTSLIKEVNPDARRRGTTFDFAVVSPDRVTPRYNMRTIGNTENGLRGVDDGKTLGACKFEIGDYVDVAIGLPGFERGGARSFGGPRPSFNNNRNGDDRRRFSPPPRRDY</sequence>
<gene>
    <name evidence="7" type="ORF">PENTCL1PPCAC_10567</name>
</gene>
<keyword evidence="3" id="KW-0805">Transcription regulation</keyword>
<evidence type="ECO:0000256" key="3">
    <source>
        <dbReference type="ARBA" id="ARBA00023015"/>
    </source>
</evidence>
<comment type="caution">
    <text evidence="7">The sequence shown here is derived from an EMBL/GenBank/DDBJ whole genome shotgun (WGS) entry which is preliminary data.</text>
</comment>
<dbReference type="InterPro" id="IPR042534">
    <property type="entry name" value="SAP18_sf"/>
</dbReference>
<accession>A0AAV5SYJ9</accession>
<keyword evidence="4" id="KW-0804">Transcription</keyword>
<organism evidence="7 8">
    <name type="scientific">Pristionchus entomophagus</name>
    <dbReference type="NCBI Taxonomy" id="358040"/>
    <lineage>
        <taxon>Eukaryota</taxon>
        <taxon>Metazoa</taxon>
        <taxon>Ecdysozoa</taxon>
        <taxon>Nematoda</taxon>
        <taxon>Chromadorea</taxon>
        <taxon>Rhabditida</taxon>
        <taxon>Rhabditina</taxon>
        <taxon>Diplogasteromorpha</taxon>
        <taxon>Diplogasteroidea</taxon>
        <taxon>Neodiplogasteridae</taxon>
        <taxon>Pristionchus</taxon>
    </lineage>
</organism>
<feature type="compositionally biased region" description="Basic and acidic residues" evidence="6">
    <location>
        <begin position="164"/>
        <end position="179"/>
    </location>
</feature>
<evidence type="ECO:0000313" key="7">
    <source>
        <dbReference type="EMBL" id="GMS88392.1"/>
    </source>
</evidence>
<evidence type="ECO:0000256" key="6">
    <source>
        <dbReference type="SAM" id="MobiDB-lite"/>
    </source>
</evidence>
<protein>
    <recommendedName>
        <fullName evidence="5">18 kDa Sin3-associated polypeptide</fullName>
    </recommendedName>
</protein>
<dbReference type="PANTHER" id="PTHR13082:SF0">
    <property type="entry name" value="HISTONE DEACETYLASE COMPLEX SUBUNIT SAP18"/>
    <property type="match status" value="1"/>
</dbReference>
<dbReference type="EMBL" id="BTSX01000003">
    <property type="protein sequence ID" value="GMS88392.1"/>
    <property type="molecule type" value="Genomic_DNA"/>
</dbReference>
<feature type="region of interest" description="Disordered" evidence="6">
    <location>
        <begin position="146"/>
        <end position="179"/>
    </location>
</feature>
<reference evidence="7" key="1">
    <citation type="submission" date="2023-10" db="EMBL/GenBank/DDBJ databases">
        <title>Genome assembly of Pristionchus species.</title>
        <authorList>
            <person name="Yoshida K."/>
            <person name="Sommer R.J."/>
        </authorList>
    </citation>
    <scope>NUCLEOTIDE SEQUENCE</scope>
    <source>
        <strain evidence="7">RS0144</strain>
    </source>
</reference>